<organism evidence="7 8">
    <name type="scientific">Tectimicrobiota bacterium</name>
    <dbReference type="NCBI Taxonomy" id="2528274"/>
    <lineage>
        <taxon>Bacteria</taxon>
        <taxon>Pseudomonadati</taxon>
        <taxon>Nitrospinota/Tectimicrobiota group</taxon>
        <taxon>Candidatus Tectimicrobiota</taxon>
    </lineage>
</organism>
<dbReference type="EMBL" id="JACQRX010000280">
    <property type="protein sequence ID" value="MBI4252071.1"/>
    <property type="molecule type" value="Genomic_DNA"/>
</dbReference>
<evidence type="ECO:0000256" key="1">
    <source>
        <dbReference type="ARBA" id="ARBA00004651"/>
    </source>
</evidence>
<name>A0A932ZUY5_UNCTE</name>
<dbReference type="PANTHER" id="PTHR38825">
    <property type="entry name" value="LYSINE EXPORTER PROTEIN (LYSE/YGGA)"/>
    <property type="match status" value="1"/>
</dbReference>
<keyword evidence="3 6" id="KW-0812">Transmembrane</keyword>
<evidence type="ECO:0000256" key="2">
    <source>
        <dbReference type="ARBA" id="ARBA00022475"/>
    </source>
</evidence>
<sequence>MEWLAFLGVVAGVSLSGVMSPGPLTALILARGRRSPWAGLWVGLGHALAETPLILLFWGGLQPLLQASGARRGVSLAGGLFLLWMGRGMIRARPEGPAESPARKERATLLAGAALTALNPYWLLWWLTVGTTLIARAQALGAAGALAALIAVHLACDFGWGLFLSWAAHRGGRAASAGSWRWIERACGAAILAFGIFFLWEGIANPS</sequence>
<dbReference type="Pfam" id="PF01810">
    <property type="entry name" value="LysE"/>
    <property type="match status" value="1"/>
</dbReference>
<feature type="transmembrane region" description="Helical" evidence="6">
    <location>
        <begin position="37"/>
        <end position="58"/>
    </location>
</feature>
<accession>A0A932ZUY5</accession>
<evidence type="ECO:0000256" key="6">
    <source>
        <dbReference type="SAM" id="Phobius"/>
    </source>
</evidence>
<reference evidence="7" key="1">
    <citation type="submission" date="2020-07" db="EMBL/GenBank/DDBJ databases">
        <title>Huge and variable diversity of episymbiotic CPR bacteria and DPANN archaea in groundwater ecosystems.</title>
        <authorList>
            <person name="He C.Y."/>
            <person name="Keren R."/>
            <person name="Whittaker M."/>
            <person name="Farag I.F."/>
            <person name="Doudna J."/>
            <person name="Cate J.H.D."/>
            <person name="Banfield J.F."/>
        </authorList>
    </citation>
    <scope>NUCLEOTIDE SEQUENCE</scope>
    <source>
        <strain evidence="7">NC_groundwater_1370_Ag_S-0.2um_69_93</strain>
    </source>
</reference>
<feature type="transmembrane region" description="Helical" evidence="6">
    <location>
        <begin position="107"/>
        <end position="127"/>
    </location>
</feature>
<keyword evidence="5 6" id="KW-0472">Membrane</keyword>
<proteinExistence type="predicted"/>
<evidence type="ECO:0000313" key="8">
    <source>
        <dbReference type="Proteomes" id="UP000752292"/>
    </source>
</evidence>
<feature type="transmembrane region" description="Helical" evidence="6">
    <location>
        <begin position="6"/>
        <end position="30"/>
    </location>
</feature>
<dbReference type="AlphaFoldDB" id="A0A932ZUY5"/>
<dbReference type="GO" id="GO:0005886">
    <property type="term" value="C:plasma membrane"/>
    <property type="evidence" value="ECO:0007669"/>
    <property type="project" value="UniProtKB-SubCell"/>
</dbReference>
<protein>
    <submittedName>
        <fullName evidence="7">LysE family translocator</fullName>
    </submittedName>
</protein>
<evidence type="ECO:0000256" key="4">
    <source>
        <dbReference type="ARBA" id="ARBA00022989"/>
    </source>
</evidence>
<evidence type="ECO:0000256" key="5">
    <source>
        <dbReference type="ARBA" id="ARBA00023136"/>
    </source>
</evidence>
<keyword evidence="4 6" id="KW-1133">Transmembrane helix</keyword>
<dbReference type="PANTHER" id="PTHR38825:SF2">
    <property type="entry name" value="LYSINE TRANSPORTER LYSE"/>
    <property type="match status" value="1"/>
</dbReference>
<keyword evidence="2" id="KW-1003">Cell membrane</keyword>
<dbReference type="GO" id="GO:0006865">
    <property type="term" value="P:amino acid transport"/>
    <property type="evidence" value="ECO:0007669"/>
    <property type="project" value="InterPro"/>
</dbReference>
<feature type="transmembrane region" description="Helical" evidence="6">
    <location>
        <begin position="182"/>
        <end position="200"/>
    </location>
</feature>
<comment type="subcellular location">
    <subcellularLocation>
        <location evidence="1">Cell membrane</location>
        <topology evidence="1">Multi-pass membrane protein</topology>
    </subcellularLocation>
</comment>
<dbReference type="Proteomes" id="UP000752292">
    <property type="component" value="Unassembled WGS sequence"/>
</dbReference>
<feature type="transmembrane region" description="Helical" evidence="6">
    <location>
        <begin position="70"/>
        <end position="86"/>
    </location>
</feature>
<feature type="transmembrane region" description="Helical" evidence="6">
    <location>
        <begin position="139"/>
        <end position="162"/>
    </location>
</feature>
<evidence type="ECO:0000256" key="3">
    <source>
        <dbReference type="ARBA" id="ARBA00022692"/>
    </source>
</evidence>
<evidence type="ECO:0000313" key="7">
    <source>
        <dbReference type="EMBL" id="MBI4252071.1"/>
    </source>
</evidence>
<dbReference type="InterPro" id="IPR001123">
    <property type="entry name" value="LeuE-type"/>
</dbReference>
<gene>
    <name evidence="7" type="ORF">HY618_06380</name>
</gene>
<comment type="caution">
    <text evidence="7">The sequence shown here is derived from an EMBL/GenBank/DDBJ whole genome shotgun (WGS) entry which is preliminary data.</text>
</comment>